<evidence type="ECO:0000256" key="9">
    <source>
        <dbReference type="ARBA" id="ARBA00022723"/>
    </source>
</evidence>
<dbReference type="KEGG" id="phm:PSMK_00420"/>
<dbReference type="GO" id="GO:0008686">
    <property type="term" value="F:3,4-dihydroxy-2-butanone-4-phosphate synthase activity"/>
    <property type="evidence" value="ECO:0007669"/>
    <property type="project" value="UniProtKB-EC"/>
</dbReference>
<evidence type="ECO:0000256" key="7">
    <source>
        <dbReference type="ARBA" id="ARBA00018836"/>
    </source>
</evidence>
<evidence type="ECO:0000256" key="5">
    <source>
        <dbReference type="ARBA" id="ARBA00008976"/>
    </source>
</evidence>
<dbReference type="SUPFAM" id="SSF55821">
    <property type="entry name" value="YrdC/RibB"/>
    <property type="match status" value="1"/>
</dbReference>
<dbReference type="GO" id="GO:0009231">
    <property type="term" value="P:riboflavin biosynthetic process"/>
    <property type="evidence" value="ECO:0007669"/>
    <property type="project" value="UniProtKB-UniPathway"/>
</dbReference>
<dbReference type="HOGENOM" id="CLU_020273_1_2_0"/>
<dbReference type="EMBL" id="AP012338">
    <property type="protein sequence ID" value="BAM02201.1"/>
    <property type="molecule type" value="Genomic_DNA"/>
</dbReference>
<comment type="pathway">
    <text evidence="3">Cofactor biosynthesis; riboflavin biosynthesis; 2-hydroxy-3-oxobutyl phosphate from D-ribulose 5-phosphate: step 1/1.</text>
</comment>
<dbReference type="EC" id="4.1.99.12" evidence="6"/>
<name>I0IAB3_PHYMF</name>
<evidence type="ECO:0000313" key="12">
    <source>
        <dbReference type="EMBL" id="BAM02201.1"/>
    </source>
</evidence>
<dbReference type="Pfam" id="PF00926">
    <property type="entry name" value="DHBP_synthase"/>
    <property type="match status" value="1"/>
</dbReference>
<evidence type="ECO:0000313" key="13">
    <source>
        <dbReference type="Proteomes" id="UP000007881"/>
    </source>
</evidence>
<dbReference type="InterPro" id="IPR000422">
    <property type="entry name" value="DHBP_synthase_RibB"/>
</dbReference>
<evidence type="ECO:0000256" key="4">
    <source>
        <dbReference type="ARBA" id="ARBA00005520"/>
    </source>
</evidence>
<dbReference type="PANTHER" id="PTHR21327:SF18">
    <property type="entry name" value="3,4-DIHYDROXY-2-BUTANONE 4-PHOSPHATE SYNTHASE"/>
    <property type="match status" value="1"/>
</dbReference>
<keyword evidence="12" id="KW-0456">Lyase</keyword>
<evidence type="ECO:0000256" key="3">
    <source>
        <dbReference type="ARBA" id="ARBA00004904"/>
    </source>
</evidence>
<protein>
    <recommendedName>
        <fullName evidence="7">3,4-dihydroxy-2-butanone 4-phosphate synthase</fullName>
        <ecNumber evidence="6">4.1.99.12</ecNumber>
    </recommendedName>
</protein>
<keyword evidence="9" id="KW-0479">Metal-binding</keyword>
<comment type="similarity">
    <text evidence="5">In the C-terminal section; belongs to the GTP cyclohydrolase II family.</text>
</comment>
<sequence>MPASSAPAASPDPIVPVVEALRAGRIAVLIDDEQRENEGDLLCAAEHATPEVINFMLTHGRGMLFVALDGETCDRLDLPPQHRVNTTQRGTAYTLTVDAAEAFGVTTGVSTADRSATIRRLAAADAEPGDFDRPGHVQPLRAREGGTLVRAGHTEGLIDLMRLAGCRPAAVGIEVMNPDGTMARQSDLDRLCREHALPACSVADLIGHRLERDRLVRRVTERPLTNAFGDWTLIAYSSDVDPFPHVALVKGDVGAADPLGRVADDPEPVLVRMHSQNLLGDVFGDREQPSGETLEASMAMIERAGRGAVVYLRHEAMGRGLVRDLHTRRATLADGPPDPHDERVRPDPDRAAAADTPAVVHKSDHGIGCQILRDLGVRKLKLITRHPGHPAQRGSLAGFGLEIDSEVAPGAAG</sequence>
<gene>
    <name evidence="12" type="primary">ribB</name>
    <name evidence="12" type="synonym">ribA</name>
    <name evidence="12" type="ordered locus">PSMK_00420</name>
</gene>
<proteinExistence type="inferred from homology"/>
<dbReference type="InterPro" id="IPR036144">
    <property type="entry name" value="RibA-like_sf"/>
</dbReference>
<keyword evidence="12" id="KW-0378">Hydrolase</keyword>
<comment type="function">
    <text evidence="2">Catalyzes the conversion of D-ribulose 5-phosphate to formate and 3,4-dihydroxy-2-butanone 4-phosphate.</text>
</comment>
<dbReference type="PATRIC" id="fig|1142394.8.peg.42"/>
<dbReference type="InterPro" id="IPR032677">
    <property type="entry name" value="GTP_cyclohydro_II"/>
</dbReference>
<comment type="similarity">
    <text evidence="4">In the N-terminal section; belongs to the DHBP synthase family.</text>
</comment>
<dbReference type="InterPro" id="IPR017945">
    <property type="entry name" value="DHBP_synth_RibB-like_a/b_dom"/>
</dbReference>
<dbReference type="UniPathway" id="UPA00275">
    <property type="reaction ID" value="UER00399"/>
</dbReference>
<dbReference type="GO" id="GO:0003935">
    <property type="term" value="F:GTP cyclohydrolase II activity"/>
    <property type="evidence" value="ECO:0007669"/>
    <property type="project" value="TreeGrafter"/>
</dbReference>
<accession>I0IAB3</accession>
<evidence type="ECO:0000259" key="11">
    <source>
        <dbReference type="Pfam" id="PF00925"/>
    </source>
</evidence>
<dbReference type="OrthoDB" id="9793111at2"/>
<evidence type="ECO:0000256" key="2">
    <source>
        <dbReference type="ARBA" id="ARBA00002284"/>
    </source>
</evidence>
<dbReference type="eggNOG" id="COG0807">
    <property type="taxonomic scope" value="Bacteria"/>
</dbReference>
<dbReference type="NCBIfam" id="TIGR00506">
    <property type="entry name" value="ribB"/>
    <property type="match status" value="1"/>
</dbReference>
<evidence type="ECO:0000256" key="10">
    <source>
        <dbReference type="SAM" id="MobiDB-lite"/>
    </source>
</evidence>
<feature type="compositionally biased region" description="Basic and acidic residues" evidence="10">
    <location>
        <begin position="337"/>
        <end position="352"/>
    </location>
</feature>
<dbReference type="PIRSF" id="PIRSF001259">
    <property type="entry name" value="RibA"/>
    <property type="match status" value="1"/>
</dbReference>
<evidence type="ECO:0000256" key="8">
    <source>
        <dbReference type="ARBA" id="ARBA00022619"/>
    </source>
</evidence>
<dbReference type="GO" id="GO:0005829">
    <property type="term" value="C:cytosol"/>
    <property type="evidence" value="ECO:0007669"/>
    <property type="project" value="TreeGrafter"/>
</dbReference>
<keyword evidence="13" id="KW-1185">Reference proteome</keyword>
<dbReference type="GO" id="GO:0046872">
    <property type="term" value="F:metal ion binding"/>
    <property type="evidence" value="ECO:0007669"/>
    <property type="project" value="UniProtKB-KW"/>
</dbReference>
<evidence type="ECO:0000256" key="6">
    <source>
        <dbReference type="ARBA" id="ARBA00012153"/>
    </source>
</evidence>
<dbReference type="STRING" id="1142394.PSMK_00420"/>
<keyword evidence="8" id="KW-0686">Riboflavin biosynthesis</keyword>
<dbReference type="SUPFAM" id="SSF142695">
    <property type="entry name" value="RibA-like"/>
    <property type="match status" value="1"/>
</dbReference>
<dbReference type="PANTHER" id="PTHR21327">
    <property type="entry name" value="GTP CYCLOHYDROLASE II-RELATED"/>
    <property type="match status" value="1"/>
</dbReference>
<dbReference type="Proteomes" id="UP000007881">
    <property type="component" value="Chromosome"/>
</dbReference>
<evidence type="ECO:0000256" key="1">
    <source>
        <dbReference type="ARBA" id="ARBA00000141"/>
    </source>
</evidence>
<dbReference type="eggNOG" id="COG0108">
    <property type="taxonomic scope" value="Bacteria"/>
</dbReference>
<reference evidence="12 13" key="1">
    <citation type="submission" date="2012-02" db="EMBL/GenBank/DDBJ databases">
        <title>Complete genome sequence of Phycisphaera mikurensis NBRC 102666.</title>
        <authorList>
            <person name="Ankai A."/>
            <person name="Hosoyama A."/>
            <person name="Terui Y."/>
            <person name="Sekine M."/>
            <person name="Fukai R."/>
            <person name="Kato Y."/>
            <person name="Nakamura S."/>
            <person name="Yamada-Narita S."/>
            <person name="Kawakoshi A."/>
            <person name="Fukunaga Y."/>
            <person name="Yamazaki S."/>
            <person name="Fujita N."/>
        </authorList>
    </citation>
    <scope>NUCLEOTIDE SEQUENCE [LARGE SCALE GENOMIC DNA]</scope>
    <source>
        <strain evidence="13">NBRC 102666 / KCTC 22515 / FYK2301M01</strain>
    </source>
</reference>
<dbReference type="RefSeq" id="WP_014435421.1">
    <property type="nucleotide sequence ID" value="NC_017080.1"/>
</dbReference>
<comment type="catalytic activity">
    <reaction evidence="1">
        <text>D-ribulose 5-phosphate = (2S)-2-hydroxy-3-oxobutyl phosphate + formate + H(+)</text>
        <dbReference type="Rhea" id="RHEA:18457"/>
        <dbReference type="ChEBI" id="CHEBI:15378"/>
        <dbReference type="ChEBI" id="CHEBI:15740"/>
        <dbReference type="ChEBI" id="CHEBI:58121"/>
        <dbReference type="ChEBI" id="CHEBI:58830"/>
        <dbReference type="EC" id="4.1.99.12"/>
    </reaction>
</comment>
<dbReference type="Pfam" id="PF00925">
    <property type="entry name" value="GTP_cyclohydro2"/>
    <property type="match status" value="1"/>
</dbReference>
<dbReference type="Gene3D" id="3.40.50.10990">
    <property type="entry name" value="GTP cyclohydrolase II"/>
    <property type="match status" value="2"/>
</dbReference>
<dbReference type="AlphaFoldDB" id="I0IAB3"/>
<feature type="domain" description="GTP cyclohydrolase II" evidence="11">
    <location>
        <begin position="218"/>
        <end position="407"/>
    </location>
</feature>
<feature type="region of interest" description="Disordered" evidence="10">
    <location>
        <begin position="329"/>
        <end position="357"/>
    </location>
</feature>
<organism evidence="12 13">
    <name type="scientific">Phycisphaera mikurensis (strain NBRC 102666 / KCTC 22515 / FYK2301M01)</name>
    <dbReference type="NCBI Taxonomy" id="1142394"/>
    <lineage>
        <taxon>Bacteria</taxon>
        <taxon>Pseudomonadati</taxon>
        <taxon>Planctomycetota</taxon>
        <taxon>Phycisphaerae</taxon>
        <taxon>Phycisphaerales</taxon>
        <taxon>Phycisphaeraceae</taxon>
        <taxon>Phycisphaera</taxon>
    </lineage>
</organism>
<dbReference type="Gene3D" id="3.90.870.10">
    <property type="entry name" value="DHBP synthase"/>
    <property type="match status" value="1"/>
</dbReference>